<keyword evidence="5" id="KW-1185">Reference proteome</keyword>
<dbReference type="PROSITE" id="PS00134">
    <property type="entry name" value="TRYPSIN_HIS"/>
    <property type="match status" value="1"/>
</dbReference>
<reference evidence="4 5" key="1">
    <citation type="submission" date="2024-08" db="EMBL/GenBank/DDBJ databases">
        <authorList>
            <person name="Cucini C."/>
            <person name="Frati F."/>
        </authorList>
    </citation>
    <scope>NUCLEOTIDE SEQUENCE [LARGE SCALE GENOMIC DNA]</scope>
</reference>
<dbReference type="PROSITE" id="PS50240">
    <property type="entry name" value="TRYPSIN_DOM"/>
    <property type="match status" value="1"/>
</dbReference>
<dbReference type="InterPro" id="IPR001254">
    <property type="entry name" value="Trypsin_dom"/>
</dbReference>
<dbReference type="Gene3D" id="2.40.10.10">
    <property type="entry name" value="Trypsin-like serine proteases"/>
    <property type="match status" value="1"/>
</dbReference>
<evidence type="ECO:0000313" key="4">
    <source>
        <dbReference type="EMBL" id="CAL8072766.1"/>
    </source>
</evidence>
<dbReference type="CDD" id="cd00190">
    <property type="entry name" value="Tryp_SPc"/>
    <property type="match status" value="1"/>
</dbReference>
<feature type="signal peptide" evidence="2">
    <location>
        <begin position="1"/>
        <end position="25"/>
    </location>
</feature>
<keyword evidence="2" id="KW-0732">Signal</keyword>
<dbReference type="InterPro" id="IPR009003">
    <property type="entry name" value="Peptidase_S1_PA"/>
</dbReference>
<comment type="caution">
    <text evidence="4">The sequence shown here is derived from an EMBL/GenBank/DDBJ whole genome shotgun (WGS) entry which is preliminary data.</text>
</comment>
<accession>A0ABP1PPK7</accession>
<keyword evidence="1" id="KW-1015">Disulfide bond</keyword>
<protein>
    <recommendedName>
        <fullName evidence="3">Peptidase S1 domain-containing protein</fullName>
    </recommendedName>
</protein>
<dbReference type="Proteomes" id="UP001642540">
    <property type="component" value="Unassembled WGS sequence"/>
</dbReference>
<dbReference type="EMBL" id="CAXLJM020000007">
    <property type="protein sequence ID" value="CAL8072766.1"/>
    <property type="molecule type" value="Genomic_DNA"/>
</dbReference>
<name>A0ABP1PPK7_9HEXA</name>
<dbReference type="SMART" id="SM00020">
    <property type="entry name" value="Tryp_SPc"/>
    <property type="match status" value="1"/>
</dbReference>
<dbReference type="PANTHER" id="PTHR24252:SF7">
    <property type="entry name" value="HYALIN"/>
    <property type="match status" value="1"/>
</dbReference>
<dbReference type="PRINTS" id="PR00722">
    <property type="entry name" value="CHYMOTRYPSIN"/>
</dbReference>
<feature type="chain" id="PRO_5046259827" description="Peptidase S1 domain-containing protein" evidence="2">
    <location>
        <begin position="26"/>
        <end position="487"/>
    </location>
</feature>
<dbReference type="SUPFAM" id="SSF50494">
    <property type="entry name" value="Trypsin-like serine proteases"/>
    <property type="match status" value="1"/>
</dbReference>
<gene>
    <name evidence="4" type="ORF">ODALV1_LOCUS2313</name>
</gene>
<sequence>MSHKLLMHCSYFFLFAFLNVDLCRTDWITGVRDIHTVYKNGYREGKVKAVNVALNNKSYTFQLTEDLEIQAFGSISLDCTSEVSCNQLNYPEPNQDGQCIDGYIIVEDSYGSQRIGCGAMKFGLPIRPSRNGRDLYIQVKGKSLSSQCTITCGETRTKNSKDYYTLPSNRHSGIFETKRCTCGRKNDGAGGGSPDHIVGGRNAGEFEYPYMASLVSTGTSSNICGASLINDRYVLTAGHCSAGVVNNPENYQLIFHAHLLDLRRNGNFLDDDVPAGSYGSIKEAKGYNLPTKTDADEDRLRLNIEKAVIHPLFYQNYQRTGAIIYDVAIYKLERRLNLVHSEYGRLSTMCLPKLGTSSFYDGDSMTVIGWGRPREDAGASNRILQELDVTIYNQTDCRQQLGEDSWLHVSFCGGFPEGKRDSCQGDSGSPSVHKVGKNHYEQIGLVSWGRGCARAGQPGVYSHITELNEWIHHTTQDAVWCSRPQST</sequence>
<proteinExistence type="predicted"/>
<organism evidence="4 5">
    <name type="scientific">Orchesella dallaii</name>
    <dbReference type="NCBI Taxonomy" id="48710"/>
    <lineage>
        <taxon>Eukaryota</taxon>
        <taxon>Metazoa</taxon>
        <taxon>Ecdysozoa</taxon>
        <taxon>Arthropoda</taxon>
        <taxon>Hexapoda</taxon>
        <taxon>Collembola</taxon>
        <taxon>Entomobryomorpha</taxon>
        <taxon>Entomobryoidea</taxon>
        <taxon>Orchesellidae</taxon>
        <taxon>Orchesellinae</taxon>
        <taxon>Orchesella</taxon>
    </lineage>
</organism>
<feature type="domain" description="Peptidase S1" evidence="3">
    <location>
        <begin position="197"/>
        <end position="476"/>
    </location>
</feature>
<evidence type="ECO:0000256" key="2">
    <source>
        <dbReference type="SAM" id="SignalP"/>
    </source>
</evidence>
<dbReference type="Pfam" id="PF00089">
    <property type="entry name" value="Trypsin"/>
    <property type="match status" value="2"/>
</dbReference>
<dbReference type="PANTHER" id="PTHR24252">
    <property type="entry name" value="ACROSIN-RELATED"/>
    <property type="match status" value="1"/>
</dbReference>
<dbReference type="InterPro" id="IPR043504">
    <property type="entry name" value="Peptidase_S1_PA_chymotrypsin"/>
</dbReference>
<evidence type="ECO:0000313" key="5">
    <source>
        <dbReference type="Proteomes" id="UP001642540"/>
    </source>
</evidence>
<dbReference type="InterPro" id="IPR001314">
    <property type="entry name" value="Peptidase_S1A"/>
</dbReference>
<evidence type="ECO:0000256" key="1">
    <source>
        <dbReference type="ARBA" id="ARBA00023157"/>
    </source>
</evidence>
<evidence type="ECO:0000259" key="3">
    <source>
        <dbReference type="PROSITE" id="PS50240"/>
    </source>
</evidence>
<dbReference type="InterPro" id="IPR018114">
    <property type="entry name" value="TRYPSIN_HIS"/>
</dbReference>